<reference evidence="8 9" key="1">
    <citation type="submission" date="2024-08" db="EMBL/GenBank/DDBJ databases">
        <title>Insights into the chromosomal genome structure of Flemingia macrophylla.</title>
        <authorList>
            <person name="Ding Y."/>
            <person name="Zhao Y."/>
            <person name="Bi W."/>
            <person name="Wu M."/>
            <person name="Zhao G."/>
            <person name="Gong Y."/>
            <person name="Li W."/>
            <person name="Zhang P."/>
        </authorList>
    </citation>
    <scope>NUCLEOTIDE SEQUENCE [LARGE SCALE GENOMIC DNA]</scope>
    <source>
        <strain evidence="8">DYQJB</strain>
        <tissue evidence="8">Leaf</tissue>
    </source>
</reference>
<evidence type="ECO:0000256" key="1">
    <source>
        <dbReference type="ARBA" id="ARBA00000900"/>
    </source>
</evidence>
<feature type="domain" description="U-box" evidence="7">
    <location>
        <begin position="272"/>
        <end position="346"/>
    </location>
</feature>
<evidence type="ECO:0000256" key="2">
    <source>
        <dbReference type="ARBA" id="ARBA00004906"/>
    </source>
</evidence>
<dbReference type="InterPro" id="IPR045210">
    <property type="entry name" value="RING-Ubox_PUB"/>
</dbReference>
<dbReference type="SMART" id="SM00504">
    <property type="entry name" value="Ubox"/>
    <property type="match status" value="1"/>
</dbReference>
<proteinExistence type="predicted"/>
<sequence length="761" mass="85421">MGTDGSELLDALPIPRSFKVHHAMCAELRKLIERILRMLPDIEAVRPPSSGIQALCLLRNEIDKAKELLLHCSESSKLYLAITGDSILSKCQKARKSLVKSLVKIQNMVPVILAAEISRLVDHLQCVAFVLDPVVEEAGRILTQLLQPCASTSDTDSMEKFGLKDFQFVAGKLGITSRAAIIMEKRSIQKLLKQVKPKDQTKEIVLKNLLFLLVTHRKSIAGQQMEEYSQSEGPITTENSGHESQKNLHDKLYPYLNHGHYTTPANELGRPTPPEGYTCPISLRLMYDPVVIDSGETYERMWIQKWFDEGHTICPKTKKKLVHMGLTPNVALKELILKWCKTYGVSVPDPSRQAQELQSWEASSNSIRSFASSLYDLNFQMDLSSLSLGSLDTSYNSDSSNTKANHGLNLVLNKTSDNSRRHQPIAQIHDAHMMHLSKLHEQRWESQCLVIEDMQIDFKSKYQAFCSVSSENFINPLTRFLSTACERHDVKALRAGTKLLLEFMNSCRKGITNLSEDTCIMLASLLETEVIGEALAIMEKLSGNWYEKANTAASSVLTSVLKILDSGNKEFQRKAIKIMYNFSSNTEICSYMVSLGCIPKLLPFFEDRTLSRDSILILRNLYHTREGRVIVVETQGCISSIVEILGNGSDEENESALVILLSLCSQRVEYCQLVKYEGIIPTLVNISNKGGDMAKAYAVELLRLLRADSEFENEDCYEPNIDASQDSNNDYQEKKSSKKSSILKKLTLISKSSSVASKNKR</sequence>
<dbReference type="GO" id="GO:0061630">
    <property type="term" value="F:ubiquitin protein ligase activity"/>
    <property type="evidence" value="ECO:0007669"/>
    <property type="project" value="UniProtKB-EC"/>
</dbReference>
<dbReference type="SUPFAM" id="SSF48371">
    <property type="entry name" value="ARM repeat"/>
    <property type="match status" value="1"/>
</dbReference>
<evidence type="ECO:0000313" key="8">
    <source>
        <dbReference type="EMBL" id="KAL2333718.1"/>
    </source>
</evidence>
<feature type="region of interest" description="Disordered" evidence="6">
    <location>
        <begin position="718"/>
        <end position="740"/>
    </location>
</feature>
<dbReference type="AlphaFoldDB" id="A0ABD1MD61"/>
<dbReference type="Gene3D" id="1.25.10.10">
    <property type="entry name" value="Leucine-rich Repeat Variant"/>
    <property type="match status" value="1"/>
</dbReference>
<dbReference type="EC" id="2.3.2.27" evidence="3"/>
<dbReference type="Proteomes" id="UP001603857">
    <property type="component" value="Unassembled WGS sequence"/>
</dbReference>
<dbReference type="InterPro" id="IPR058678">
    <property type="entry name" value="ARM_PUB"/>
</dbReference>
<dbReference type="InterPro" id="IPR016024">
    <property type="entry name" value="ARM-type_fold"/>
</dbReference>
<dbReference type="CDD" id="cd16664">
    <property type="entry name" value="RING-Ubox_PUB"/>
    <property type="match status" value="1"/>
</dbReference>
<organism evidence="8 9">
    <name type="scientific">Flemingia macrophylla</name>
    <dbReference type="NCBI Taxonomy" id="520843"/>
    <lineage>
        <taxon>Eukaryota</taxon>
        <taxon>Viridiplantae</taxon>
        <taxon>Streptophyta</taxon>
        <taxon>Embryophyta</taxon>
        <taxon>Tracheophyta</taxon>
        <taxon>Spermatophyta</taxon>
        <taxon>Magnoliopsida</taxon>
        <taxon>eudicotyledons</taxon>
        <taxon>Gunneridae</taxon>
        <taxon>Pentapetalae</taxon>
        <taxon>rosids</taxon>
        <taxon>fabids</taxon>
        <taxon>Fabales</taxon>
        <taxon>Fabaceae</taxon>
        <taxon>Papilionoideae</taxon>
        <taxon>50 kb inversion clade</taxon>
        <taxon>NPAAA clade</taxon>
        <taxon>indigoferoid/millettioid clade</taxon>
        <taxon>Phaseoleae</taxon>
        <taxon>Flemingia</taxon>
    </lineage>
</organism>
<evidence type="ECO:0000256" key="5">
    <source>
        <dbReference type="ARBA" id="ARBA00022786"/>
    </source>
</evidence>
<dbReference type="InterPro" id="IPR003613">
    <property type="entry name" value="Ubox_domain"/>
</dbReference>
<keyword evidence="9" id="KW-1185">Reference proteome</keyword>
<evidence type="ECO:0000256" key="6">
    <source>
        <dbReference type="SAM" id="MobiDB-lite"/>
    </source>
</evidence>
<dbReference type="SUPFAM" id="SSF57850">
    <property type="entry name" value="RING/U-box"/>
    <property type="match status" value="1"/>
</dbReference>
<evidence type="ECO:0000256" key="4">
    <source>
        <dbReference type="ARBA" id="ARBA00022679"/>
    </source>
</evidence>
<evidence type="ECO:0000259" key="7">
    <source>
        <dbReference type="PROSITE" id="PS51698"/>
    </source>
</evidence>
<accession>A0ABD1MD61</accession>
<name>A0ABD1MD61_9FABA</name>
<dbReference type="Gene3D" id="3.30.40.10">
    <property type="entry name" value="Zinc/RING finger domain, C3HC4 (zinc finger)"/>
    <property type="match status" value="1"/>
</dbReference>
<dbReference type="FunFam" id="3.30.40.10:FF:000809">
    <property type="entry name" value="RING-type E3 ubiquitin transferase"/>
    <property type="match status" value="1"/>
</dbReference>
<evidence type="ECO:0000313" key="9">
    <source>
        <dbReference type="Proteomes" id="UP001603857"/>
    </source>
</evidence>
<comment type="pathway">
    <text evidence="2">Protein modification; protein ubiquitination.</text>
</comment>
<dbReference type="PANTHER" id="PTHR23315">
    <property type="entry name" value="U BOX DOMAIN-CONTAINING"/>
    <property type="match status" value="1"/>
</dbReference>
<dbReference type="InterPro" id="IPR011989">
    <property type="entry name" value="ARM-like"/>
</dbReference>
<comment type="catalytic activity">
    <reaction evidence="1">
        <text>S-ubiquitinyl-[E2 ubiquitin-conjugating enzyme]-L-cysteine + [acceptor protein]-L-lysine = [E2 ubiquitin-conjugating enzyme]-L-cysteine + N(6)-ubiquitinyl-[acceptor protein]-L-lysine.</text>
        <dbReference type="EC" id="2.3.2.27"/>
    </reaction>
</comment>
<dbReference type="InterPro" id="IPR013083">
    <property type="entry name" value="Znf_RING/FYVE/PHD"/>
</dbReference>
<dbReference type="PANTHER" id="PTHR23315:SF247">
    <property type="entry name" value="RING-TYPE E3 UBIQUITIN TRANSFERASE"/>
    <property type="match status" value="1"/>
</dbReference>
<gene>
    <name evidence="8" type="ORF">Fmac_014931</name>
</gene>
<dbReference type="Pfam" id="PF04564">
    <property type="entry name" value="U-box"/>
    <property type="match status" value="1"/>
</dbReference>
<dbReference type="PROSITE" id="PS51698">
    <property type="entry name" value="U_BOX"/>
    <property type="match status" value="1"/>
</dbReference>
<protein>
    <recommendedName>
        <fullName evidence="3">RING-type E3 ubiquitin transferase</fullName>
        <ecNumber evidence="3">2.3.2.27</ecNumber>
    </recommendedName>
</protein>
<evidence type="ECO:0000256" key="3">
    <source>
        <dbReference type="ARBA" id="ARBA00012483"/>
    </source>
</evidence>
<dbReference type="EMBL" id="JBGMDY010000005">
    <property type="protein sequence ID" value="KAL2333718.1"/>
    <property type="molecule type" value="Genomic_DNA"/>
</dbReference>
<dbReference type="Pfam" id="PF25598">
    <property type="entry name" value="ARM_PUB"/>
    <property type="match status" value="1"/>
</dbReference>
<comment type="caution">
    <text evidence="8">The sequence shown here is derived from an EMBL/GenBank/DDBJ whole genome shotgun (WGS) entry which is preliminary data.</text>
</comment>
<keyword evidence="4" id="KW-0808">Transferase</keyword>
<keyword evidence="5" id="KW-0833">Ubl conjugation pathway</keyword>